<accession>A0A371RKL5</accession>
<proteinExistence type="predicted"/>
<keyword evidence="1" id="KW-1133">Transmembrane helix</keyword>
<dbReference type="EMBL" id="QUQO01000001">
    <property type="protein sequence ID" value="RFB05974.1"/>
    <property type="molecule type" value="Genomic_DNA"/>
</dbReference>
<name>A0A371RKL5_9PROT</name>
<comment type="caution">
    <text evidence="2">The sequence shown here is derived from an EMBL/GenBank/DDBJ whole genome shotgun (WGS) entry which is preliminary data.</text>
</comment>
<organism evidence="2 3">
    <name type="scientific">Parvularcula marina</name>
    <dbReference type="NCBI Taxonomy" id="2292771"/>
    <lineage>
        <taxon>Bacteria</taxon>
        <taxon>Pseudomonadati</taxon>
        <taxon>Pseudomonadota</taxon>
        <taxon>Alphaproteobacteria</taxon>
        <taxon>Parvularculales</taxon>
        <taxon>Parvularculaceae</taxon>
        <taxon>Parvularcula</taxon>
    </lineage>
</organism>
<dbReference type="Pfam" id="PF11335">
    <property type="entry name" value="DUF3137"/>
    <property type="match status" value="1"/>
</dbReference>
<dbReference type="Proteomes" id="UP000264589">
    <property type="component" value="Unassembled WGS sequence"/>
</dbReference>
<gene>
    <name evidence="2" type="ORF">DX908_12300</name>
</gene>
<dbReference type="InParanoid" id="A0A371RKL5"/>
<keyword evidence="3" id="KW-1185">Reference proteome</keyword>
<dbReference type="AlphaFoldDB" id="A0A371RKL5"/>
<feature type="transmembrane region" description="Helical" evidence="1">
    <location>
        <begin position="42"/>
        <end position="63"/>
    </location>
</feature>
<dbReference type="InterPro" id="IPR021484">
    <property type="entry name" value="DUF3137"/>
</dbReference>
<sequence length="322" mass="36456">MTENSTTEDSRAIDELIAERAAAIGGEFETRRVEAVSLMNKYRLYAGIAGGGALALLLVGAIFFDGLDYGEALMLAIGITVIGLAIAQTPGRRYKSSIKNEAFNRFVQSFGPEFQYRARGNIPMEFLRRSSLIPHHDKRRFEDYITGVWGGVRFSLMEAKLVDVRGSGKNKRDVTVFDGLFAVFEHKKDFSGRMIIRRDMGAIGNWFGDAFTKLERVGLEDPRFEKEFEVYSEDQIASRMLLTTTFMERLYHLAKDLGDGRMQAAFYEGKFLAMIPCRKNRFEPSLTLQPGAARRDLERFAEELKDIIQVADRLRLGEDLSV</sequence>
<dbReference type="RefSeq" id="WP_116392607.1">
    <property type="nucleotide sequence ID" value="NZ_QUQO01000001.1"/>
</dbReference>
<dbReference type="OrthoDB" id="4960523at2"/>
<reference evidence="2 3" key="1">
    <citation type="submission" date="2018-08" db="EMBL/GenBank/DDBJ databases">
        <title>Parvularcula sp. SM1705, isolated from surface water of the South Sea China.</title>
        <authorList>
            <person name="Sun L."/>
        </authorList>
    </citation>
    <scope>NUCLEOTIDE SEQUENCE [LARGE SCALE GENOMIC DNA]</scope>
    <source>
        <strain evidence="2 3">SM1705</strain>
    </source>
</reference>
<feature type="transmembrane region" description="Helical" evidence="1">
    <location>
        <begin position="69"/>
        <end position="87"/>
    </location>
</feature>
<keyword evidence="1" id="KW-0472">Membrane</keyword>
<evidence type="ECO:0000313" key="2">
    <source>
        <dbReference type="EMBL" id="RFB05974.1"/>
    </source>
</evidence>
<keyword evidence="1" id="KW-0812">Transmembrane</keyword>
<protein>
    <submittedName>
        <fullName evidence="2">DUF3137 domain-containing protein</fullName>
    </submittedName>
</protein>
<evidence type="ECO:0000313" key="3">
    <source>
        <dbReference type="Proteomes" id="UP000264589"/>
    </source>
</evidence>
<evidence type="ECO:0000256" key="1">
    <source>
        <dbReference type="SAM" id="Phobius"/>
    </source>
</evidence>